<feature type="compositionally biased region" description="Low complexity" evidence="1">
    <location>
        <begin position="36"/>
        <end position="47"/>
    </location>
</feature>
<gene>
    <name evidence="2" type="ORF">F0185_29950</name>
</gene>
<organism evidence="2 3">
    <name type="scientific">Massilia rubra</name>
    <dbReference type="NCBI Taxonomy" id="2607910"/>
    <lineage>
        <taxon>Bacteria</taxon>
        <taxon>Pseudomonadati</taxon>
        <taxon>Pseudomonadota</taxon>
        <taxon>Betaproteobacteria</taxon>
        <taxon>Burkholderiales</taxon>
        <taxon>Oxalobacteraceae</taxon>
        <taxon>Telluria group</taxon>
        <taxon>Massilia</taxon>
    </lineage>
</organism>
<evidence type="ECO:0000313" key="3">
    <source>
        <dbReference type="Proteomes" id="UP000785613"/>
    </source>
</evidence>
<dbReference type="Proteomes" id="UP000785613">
    <property type="component" value="Unassembled WGS sequence"/>
</dbReference>
<comment type="caution">
    <text evidence="2">The sequence shown here is derived from an EMBL/GenBank/DDBJ whole genome shotgun (WGS) entry which is preliminary data.</text>
</comment>
<evidence type="ECO:0000313" key="2">
    <source>
        <dbReference type="EMBL" id="NHZ37791.1"/>
    </source>
</evidence>
<keyword evidence="3" id="KW-1185">Reference proteome</keyword>
<evidence type="ECO:0000256" key="1">
    <source>
        <dbReference type="SAM" id="MobiDB-lite"/>
    </source>
</evidence>
<sequence length="86" mass="8869">MFLPTALHRRPPLPIAIGTALALGACGSHDDHESQAEAPLAIPAALPDQGAPDQGAPDSVPLPDALAFVDTVAKSERGDAHCYFSE</sequence>
<name>A0ABX0M6H7_9BURK</name>
<proteinExistence type="predicted"/>
<protein>
    <submittedName>
        <fullName evidence="2">Uncharacterized protein</fullName>
    </submittedName>
</protein>
<reference evidence="2 3" key="1">
    <citation type="submission" date="2019-09" db="EMBL/GenBank/DDBJ databases">
        <title>Taxonomy of Antarctic Massilia spp.: description of Massilia rubra sp. nov., Massilia aquatica sp. nov., Massilia mucilaginosa sp. nov., Massilia frigida sp. nov. isolated from streams, lakes and regoliths.</title>
        <authorList>
            <person name="Holochova P."/>
            <person name="Sedlacek I."/>
            <person name="Kralova S."/>
            <person name="Maslanova I."/>
            <person name="Busse H.-J."/>
            <person name="Stankova E."/>
            <person name="Vrbovska V."/>
            <person name="Kovarovic V."/>
            <person name="Bartak M."/>
            <person name="Svec P."/>
            <person name="Pantucek R."/>
        </authorList>
    </citation>
    <scope>NUCLEOTIDE SEQUENCE [LARGE SCALE GENOMIC DNA]</scope>
    <source>
        <strain evidence="2 3">CCM 8692</strain>
    </source>
</reference>
<accession>A0ABX0M6H7</accession>
<dbReference type="RefSeq" id="WP_167231568.1">
    <property type="nucleotide sequence ID" value="NZ_VUYU01000034.1"/>
</dbReference>
<feature type="region of interest" description="Disordered" evidence="1">
    <location>
        <begin position="26"/>
        <end position="62"/>
    </location>
</feature>
<dbReference type="EMBL" id="VUYU01000034">
    <property type="protein sequence ID" value="NHZ37791.1"/>
    <property type="molecule type" value="Genomic_DNA"/>
</dbReference>